<gene>
    <name evidence="1" type="ORF">SteCoe_14568</name>
</gene>
<name>A0A1R2C5Q3_9CILI</name>
<organism evidence="1 2">
    <name type="scientific">Stentor coeruleus</name>
    <dbReference type="NCBI Taxonomy" id="5963"/>
    <lineage>
        <taxon>Eukaryota</taxon>
        <taxon>Sar</taxon>
        <taxon>Alveolata</taxon>
        <taxon>Ciliophora</taxon>
        <taxon>Postciliodesmatophora</taxon>
        <taxon>Heterotrichea</taxon>
        <taxon>Heterotrichida</taxon>
        <taxon>Stentoridae</taxon>
        <taxon>Stentor</taxon>
    </lineage>
</organism>
<evidence type="ECO:0000313" key="2">
    <source>
        <dbReference type="Proteomes" id="UP000187209"/>
    </source>
</evidence>
<dbReference type="EMBL" id="MPUH01000272">
    <property type="protein sequence ID" value="OMJ84343.1"/>
    <property type="molecule type" value="Genomic_DNA"/>
</dbReference>
<keyword evidence="2" id="KW-1185">Reference proteome</keyword>
<sequence length="179" mass="20517">MQTGGNSAFLTFLNYYNIGSAPIEYKYCTSAAAYYKDMLIYLSKGHEYNRELLTVSKGQEEIFQINSTSFEVVEMDIIRKDEADIKQNCVENETENKAENQGEIIGEEHKNIENKKNNLEPEEKPQLPEPNFLKKLENSMLKLFSKASSTALGNFVEDIGQKLIQVSDQITMEVKEFHK</sequence>
<protein>
    <submittedName>
        <fullName evidence="1">Uncharacterized protein</fullName>
    </submittedName>
</protein>
<comment type="caution">
    <text evidence="1">The sequence shown here is derived from an EMBL/GenBank/DDBJ whole genome shotgun (WGS) entry which is preliminary data.</text>
</comment>
<reference evidence="1 2" key="1">
    <citation type="submission" date="2016-11" db="EMBL/GenBank/DDBJ databases">
        <title>The macronuclear genome of Stentor coeruleus: a giant cell with tiny introns.</title>
        <authorList>
            <person name="Slabodnick M."/>
            <person name="Ruby J.G."/>
            <person name="Reiff S.B."/>
            <person name="Swart E.C."/>
            <person name="Gosai S."/>
            <person name="Prabakaran S."/>
            <person name="Witkowska E."/>
            <person name="Larue G.E."/>
            <person name="Fisher S."/>
            <person name="Freeman R.M."/>
            <person name="Gunawardena J."/>
            <person name="Chu W."/>
            <person name="Stover N.A."/>
            <person name="Gregory B.D."/>
            <person name="Nowacki M."/>
            <person name="Derisi J."/>
            <person name="Roy S.W."/>
            <person name="Marshall W.F."/>
            <person name="Sood P."/>
        </authorList>
    </citation>
    <scope>NUCLEOTIDE SEQUENCE [LARGE SCALE GENOMIC DNA]</scope>
    <source>
        <strain evidence="1">WM001</strain>
    </source>
</reference>
<dbReference type="Proteomes" id="UP000187209">
    <property type="component" value="Unassembled WGS sequence"/>
</dbReference>
<proteinExistence type="predicted"/>
<accession>A0A1R2C5Q3</accession>
<dbReference type="AlphaFoldDB" id="A0A1R2C5Q3"/>
<evidence type="ECO:0000313" key="1">
    <source>
        <dbReference type="EMBL" id="OMJ84343.1"/>
    </source>
</evidence>